<feature type="compositionally biased region" description="Polar residues" evidence="1">
    <location>
        <begin position="150"/>
        <end position="160"/>
    </location>
</feature>
<feature type="compositionally biased region" description="Basic residues" evidence="1">
    <location>
        <begin position="1"/>
        <end position="12"/>
    </location>
</feature>
<keyword evidence="2" id="KW-0812">Transmembrane</keyword>
<dbReference type="EMBL" id="BRPK01000001">
    <property type="protein sequence ID" value="GLB33995.1"/>
    <property type="molecule type" value="Genomic_DNA"/>
</dbReference>
<feature type="compositionally biased region" description="Low complexity" evidence="1">
    <location>
        <begin position="46"/>
        <end position="134"/>
    </location>
</feature>
<feature type="transmembrane region" description="Helical" evidence="2">
    <location>
        <begin position="182"/>
        <end position="205"/>
    </location>
</feature>
<evidence type="ECO:0000313" key="4">
    <source>
        <dbReference type="Proteomes" id="UP001063166"/>
    </source>
</evidence>
<gene>
    <name evidence="3" type="ORF">LshimejAT787_0108790</name>
</gene>
<evidence type="ECO:0000256" key="1">
    <source>
        <dbReference type="SAM" id="MobiDB-lite"/>
    </source>
</evidence>
<keyword evidence="2" id="KW-0472">Membrane</keyword>
<reference evidence="3" key="1">
    <citation type="submission" date="2022-07" db="EMBL/GenBank/DDBJ databases">
        <title>The genome of Lyophyllum shimeji provides insight into the initial evolution of ectomycorrhizal fungal genome.</title>
        <authorList>
            <person name="Kobayashi Y."/>
            <person name="Shibata T."/>
            <person name="Hirakawa H."/>
            <person name="Shigenobu S."/>
            <person name="Nishiyama T."/>
            <person name="Yamada A."/>
            <person name="Hasebe M."/>
            <person name="Kawaguchi M."/>
        </authorList>
    </citation>
    <scope>NUCLEOTIDE SEQUENCE</scope>
    <source>
        <strain evidence="3">AT787</strain>
    </source>
</reference>
<feature type="region of interest" description="Disordered" evidence="1">
    <location>
        <begin position="278"/>
        <end position="303"/>
    </location>
</feature>
<keyword evidence="4" id="KW-1185">Reference proteome</keyword>
<evidence type="ECO:0000256" key="2">
    <source>
        <dbReference type="SAM" id="Phobius"/>
    </source>
</evidence>
<comment type="caution">
    <text evidence="3">The sequence shown here is derived from an EMBL/GenBank/DDBJ whole genome shotgun (WGS) entry which is preliminary data.</text>
</comment>
<dbReference type="Proteomes" id="UP001063166">
    <property type="component" value="Unassembled WGS sequence"/>
</dbReference>
<organism evidence="3 4">
    <name type="scientific">Lyophyllum shimeji</name>
    <name type="common">Hon-shimeji</name>
    <name type="synonym">Tricholoma shimeji</name>
    <dbReference type="NCBI Taxonomy" id="47721"/>
    <lineage>
        <taxon>Eukaryota</taxon>
        <taxon>Fungi</taxon>
        <taxon>Dikarya</taxon>
        <taxon>Basidiomycota</taxon>
        <taxon>Agaricomycotina</taxon>
        <taxon>Agaricomycetes</taxon>
        <taxon>Agaricomycetidae</taxon>
        <taxon>Agaricales</taxon>
        <taxon>Tricholomatineae</taxon>
        <taxon>Lyophyllaceae</taxon>
        <taxon>Lyophyllum</taxon>
    </lineage>
</organism>
<feature type="region of interest" description="Disordered" evidence="1">
    <location>
        <begin position="1"/>
        <end position="172"/>
    </location>
</feature>
<evidence type="ECO:0000313" key="3">
    <source>
        <dbReference type="EMBL" id="GLB33995.1"/>
    </source>
</evidence>
<proteinExistence type="predicted"/>
<protein>
    <submittedName>
        <fullName evidence="3">Uncharacterized protein</fullName>
    </submittedName>
</protein>
<dbReference type="OrthoDB" id="3066012at2759"/>
<dbReference type="AlphaFoldDB" id="A0A9P3PDD9"/>
<accession>A0A9P3PDD9</accession>
<keyword evidence="2" id="KW-1133">Transmembrane helix</keyword>
<sequence length="318" mass="32964">MHGRPSVRHQRRRSEISRQVEDTTSSTPKAFKPNRGHPELVTSTTSPSSSSVLPPDSSSASLSSSISVSSGSSSSSRPFSSSAISAVSPSLVSSVPSNSSAPPSLTSSSRPTVPSSPSHTSTSSPALLTSKSSSEPTPQTTLILAPPPSLTSTAVQTSTFSPSATSETLSSSNTGFLANKGAVAGTFIVAGLIGIGAIVALLVFFRRRAKHRRERDDEFYQSFAVEPEMARSASGSFVFPAAGGIPGSPATTITELAAHTPMNPHAGDYHSSNIHSLAPVQEHGSDPSHLSTTPPAFSRRVVGRDSYQPSIDSFYGGR</sequence>
<name>A0A9P3PDD9_LYOSH</name>
<feature type="compositionally biased region" description="Low complexity" evidence="1">
    <location>
        <begin position="161"/>
        <end position="172"/>
    </location>
</feature>